<organism evidence="3">
    <name type="scientific">Thrips palmi</name>
    <name type="common">Melon thrips</name>
    <dbReference type="NCBI Taxonomy" id="161013"/>
    <lineage>
        <taxon>Eukaryota</taxon>
        <taxon>Metazoa</taxon>
        <taxon>Ecdysozoa</taxon>
        <taxon>Arthropoda</taxon>
        <taxon>Hexapoda</taxon>
        <taxon>Insecta</taxon>
        <taxon>Pterygota</taxon>
        <taxon>Neoptera</taxon>
        <taxon>Paraneoptera</taxon>
        <taxon>Thysanoptera</taxon>
        <taxon>Terebrantia</taxon>
        <taxon>Thripoidea</taxon>
        <taxon>Thripidae</taxon>
        <taxon>Thrips</taxon>
    </lineage>
</organism>
<feature type="region of interest" description="Disordered" evidence="1">
    <location>
        <begin position="1"/>
        <end position="47"/>
    </location>
</feature>
<dbReference type="OrthoDB" id="445826at2759"/>
<dbReference type="AlphaFoldDB" id="A0A6P8ZIN3"/>
<evidence type="ECO:0000313" key="2">
    <source>
        <dbReference type="Proteomes" id="UP000515158"/>
    </source>
</evidence>
<dbReference type="Proteomes" id="UP000515158">
    <property type="component" value="Unplaced"/>
</dbReference>
<gene>
    <name evidence="3" type="primary">LOC117640956</name>
</gene>
<protein>
    <submittedName>
        <fullName evidence="3">Uncharacterized protein LOC117640956</fullName>
    </submittedName>
</protein>
<proteinExistence type="predicted"/>
<name>A0A6P8ZIN3_THRPL</name>
<keyword evidence="2" id="KW-1185">Reference proteome</keyword>
<dbReference type="InParanoid" id="A0A6P8ZIN3"/>
<sequence length="109" mass="12906">MEKKACELSQAENKMIHKIPPEADKNKEKGDKSSELPQEEGKKTVHISRRPWITEEFMQKVRQRDELHSKVKKNPADSAMKKQFRLCRNQTAALRKKLKHAYQMYLEEL</sequence>
<reference evidence="3" key="1">
    <citation type="submission" date="2025-08" db="UniProtKB">
        <authorList>
            <consortium name="RefSeq"/>
        </authorList>
    </citation>
    <scope>IDENTIFICATION</scope>
    <source>
        <tissue evidence="3">Total insect</tissue>
    </source>
</reference>
<evidence type="ECO:0000313" key="3">
    <source>
        <dbReference type="RefSeq" id="XP_034233904.1"/>
    </source>
</evidence>
<dbReference type="RefSeq" id="XP_034233904.1">
    <property type="nucleotide sequence ID" value="XM_034378013.1"/>
</dbReference>
<dbReference type="GeneID" id="117640956"/>
<dbReference type="KEGG" id="tpal:117640956"/>
<accession>A0A6P8ZIN3</accession>
<evidence type="ECO:0000256" key="1">
    <source>
        <dbReference type="SAM" id="MobiDB-lite"/>
    </source>
</evidence>
<feature type="compositionally biased region" description="Basic and acidic residues" evidence="1">
    <location>
        <begin position="19"/>
        <end position="43"/>
    </location>
</feature>